<protein>
    <recommendedName>
        <fullName evidence="2">Retrovirus-related Pol polyprotein from transposon TNT 1-94-like beta-barrel domain-containing protein</fullName>
    </recommendedName>
</protein>
<dbReference type="InterPro" id="IPR054722">
    <property type="entry name" value="PolX-like_BBD"/>
</dbReference>
<reference evidence="3" key="1">
    <citation type="journal article" date="2023" name="Plant J.">
        <title>Genome sequences and population genomics provide insights into the demographic history, inbreeding, and mutation load of two 'living fossil' tree species of Dipteronia.</title>
        <authorList>
            <person name="Feng Y."/>
            <person name="Comes H.P."/>
            <person name="Chen J."/>
            <person name="Zhu S."/>
            <person name="Lu R."/>
            <person name="Zhang X."/>
            <person name="Li P."/>
            <person name="Qiu J."/>
            <person name="Olsen K.M."/>
            <person name="Qiu Y."/>
        </authorList>
    </citation>
    <scope>NUCLEOTIDE SEQUENCE</scope>
    <source>
        <strain evidence="3">KIB01</strain>
    </source>
</reference>
<dbReference type="AlphaFoldDB" id="A0AAE0CMZ5"/>
<dbReference type="Proteomes" id="UP001280121">
    <property type="component" value="Unassembled WGS sequence"/>
</dbReference>
<dbReference type="Pfam" id="PF22936">
    <property type="entry name" value="Pol_BBD"/>
    <property type="match status" value="1"/>
</dbReference>
<accession>A0AAE0CMZ5</accession>
<proteinExistence type="predicted"/>
<name>A0AAE0CMZ5_9ROSI</name>
<keyword evidence="4" id="KW-1185">Reference proteome</keyword>
<dbReference type="EMBL" id="JANJYI010000003">
    <property type="protein sequence ID" value="KAK2656488.1"/>
    <property type="molecule type" value="Genomic_DNA"/>
</dbReference>
<evidence type="ECO:0000313" key="4">
    <source>
        <dbReference type="Proteomes" id="UP001280121"/>
    </source>
</evidence>
<evidence type="ECO:0000313" key="3">
    <source>
        <dbReference type="EMBL" id="KAK2656488.1"/>
    </source>
</evidence>
<comment type="caution">
    <text evidence="3">The sequence shown here is derived from an EMBL/GenBank/DDBJ whole genome shotgun (WGS) entry which is preliminary data.</text>
</comment>
<organism evidence="3 4">
    <name type="scientific">Dipteronia dyeriana</name>
    <dbReference type="NCBI Taxonomy" id="168575"/>
    <lineage>
        <taxon>Eukaryota</taxon>
        <taxon>Viridiplantae</taxon>
        <taxon>Streptophyta</taxon>
        <taxon>Embryophyta</taxon>
        <taxon>Tracheophyta</taxon>
        <taxon>Spermatophyta</taxon>
        <taxon>Magnoliopsida</taxon>
        <taxon>eudicotyledons</taxon>
        <taxon>Gunneridae</taxon>
        <taxon>Pentapetalae</taxon>
        <taxon>rosids</taxon>
        <taxon>malvids</taxon>
        <taxon>Sapindales</taxon>
        <taxon>Sapindaceae</taxon>
        <taxon>Hippocastanoideae</taxon>
        <taxon>Acereae</taxon>
        <taxon>Dipteronia</taxon>
    </lineage>
</organism>
<sequence length="176" mass="19597">MFSSHLASTSKATNDQHQDAPSTSYADATSFATGICYSVYLSFIFSFSHFWVVDLGATRHICSNAHLFESMRTLVNASVTLPNHTRLPVNLCGDINMSSSFILKDVYFVPQFKINLISVSALTSDSELTVSFVPNCFMVQEINSNKIIGKGKKMEDLYILDTNTTRKRAFSESQKP</sequence>
<evidence type="ECO:0000256" key="1">
    <source>
        <dbReference type="SAM" id="MobiDB-lite"/>
    </source>
</evidence>
<evidence type="ECO:0000259" key="2">
    <source>
        <dbReference type="Pfam" id="PF22936"/>
    </source>
</evidence>
<feature type="region of interest" description="Disordered" evidence="1">
    <location>
        <begin position="1"/>
        <end position="21"/>
    </location>
</feature>
<gene>
    <name evidence="3" type="ORF">Ddye_009540</name>
</gene>
<feature type="domain" description="Retrovirus-related Pol polyprotein from transposon TNT 1-94-like beta-barrel" evidence="2">
    <location>
        <begin position="51"/>
        <end position="124"/>
    </location>
</feature>